<evidence type="ECO:0000313" key="1">
    <source>
        <dbReference type="EMBL" id="XCD16432.1"/>
    </source>
</evidence>
<gene>
    <name evidence="1" type="ORF">PG915_02290</name>
</gene>
<dbReference type="RefSeq" id="WP_353497710.1">
    <property type="nucleotide sequence ID" value="NZ_CP115920.1"/>
</dbReference>
<reference evidence="1" key="1">
    <citation type="submission" date="2023-01" db="EMBL/GenBank/DDBJ databases">
        <title>Vibrio sp. CB1-14 genome sequencing.</title>
        <authorList>
            <person name="Otstavnykh N."/>
            <person name="Isaeva M."/>
            <person name="Meleshko D."/>
        </authorList>
    </citation>
    <scope>NUCLEOTIDE SEQUENCE</scope>
    <source>
        <strain evidence="1">CB1-14</strain>
    </source>
</reference>
<dbReference type="EMBL" id="CP115920">
    <property type="protein sequence ID" value="XCD16432.1"/>
    <property type="molecule type" value="Genomic_DNA"/>
</dbReference>
<proteinExistence type="predicted"/>
<protein>
    <submittedName>
        <fullName evidence="1">Uncharacterized protein</fullName>
    </submittedName>
</protein>
<accession>A0AAU8BJF8</accession>
<dbReference type="KEGG" id="vck:PG915_02290"/>
<sequence>MRLKTFKEHELLFTEQETKEILALFFPSLKNDINELVVTDFYRGFAQSLLLEAIDATYNIGFLLAIYESTINPTLPLRKIIGKLITNLAPHFYRYATQKDLRKVKIYEFVIRTLESRFKSYFSMCLDGIVKNKPLIIPHYANTKPIERLWRNV</sequence>
<dbReference type="AlphaFoldDB" id="A0AAU8BJF8"/>
<name>A0AAU8BJF8_9VIBR</name>
<organism evidence="1">
    <name type="scientific">Vibrio chaetopteri</name>
    <dbReference type="NCBI Taxonomy" id="3016528"/>
    <lineage>
        <taxon>Bacteria</taxon>
        <taxon>Pseudomonadati</taxon>
        <taxon>Pseudomonadota</taxon>
        <taxon>Gammaproteobacteria</taxon>
        <taxon>Vibrionales</taxon>
        <taxon>Vibrionaceae</taxon>
        <taxon>Vibrio</taxon>
    </lineage>
</organism>